<gene>
    <name evidence="3" type="ORF">E6C76_20175</name>
</gene>
<proteinExistence type="predicted"/>
<feature type="compositionally biased region" description="Basic and acidic residues" evidence="2">
    <location>
        <begin position="134"/>
        <end position="144"/>
    </location>
</feature>
<dbReference type="EMBL" id="SSOC01000009">
    <property type="protein sequence ID" value="THF61402.1"/>
    <property type="molecule type" value="Genomic_DNA"/>
</dbReference>
<organism evidence="3 4">
    <name type="scientific">Pseudothauera nasutitermitis</name>
    <dbReference type="NCBI Taxonomy" id="2565930"/>
    <lineage>
        <taxon>Bacteria</taxon>
        <taxon>Pseudomonadati</taxon>
        <taxon>Pseudomonadota</taxon>
        <taxon>Betaproteobacteria</taxon>
        <taxon>Rhodocyclales</taxon>
        <taxon>Zoogloeaceae</taxon>
        <taxon>Pseudothauera</taxon>
    </lineage>
</organism>
<keyword evidence="1" id="KW-0175">Coiled coil</keyword>
<dbReference type="RefSeq" id="WP_136350063.1">
    <property type="nucleotide sequence ID" value="NZ_SSOC01000009.1"/>
</dbReference>
<dbReference type="AlphaFoldDB" id="A0A4S4AQ69"/>
<evidence type="ECO:0000313" key="3">
    <source>
        <dbReference type="EMBL" id="THF61402.1"/>
    </source>
</evidence>
<evidence type="ECO:0000256" key="1">
    <source>
        <dbReference type="SAM" id="Coils"/>
    </source>
</evidence>
<reference evidence="3 4" key="1">
    <citation type="submission" date="2019-04" db="EMBL/GenBank/DDBJ databases">
        <title>Azoarcus nasutitermitis sp. nov. isolated from termite nest.</title>
        <authorList>
            <person name="Lin S.-Y."/>
            <person name="Hameed A."/>
            <person name="Hsu Y.-H."/>
            <person name="Young C.-C."/>
        </authorList>
    </citation>
    <scope>NUCLEOTIDE SEQUENCE [LARGE SCALE GENOMIC DNA]</scope>
    <source>
        <strain evidence="3 4">CC-YHH838</strain>
    </source>
</reference>
<dbReference type="Proteomes" id="UP000308430">
    <property type="component" value="Unassembled WGS sequence"/>
</dbReference>
<protein>
    <submittedName>
        <fullName evidence="3">Uncharacterized protein</fullName>
    </submittedName>
</protein>
<name>A0A4S4AQ69_9RHOO</name>
<sequence length="144" mass="14691">MSGLGNLAIAILAGLLLGGGLGAWGGHELATGRAAKAELKDARQAVADAAGTLDAARKQLDNTTRTLAGAAARDAATASRHLQEAATYEQLIARAARAECERDPESFSVLVDAIGRANRYGADPHGGVAVPEALRPDAGPDRAR</sequence>
<comment type="caution">
    <text evidence="3">The sequence shown here is derived from an EMBL/GenBank/DDBJ whole genome shotgun (WGS) entry which is preliminary data.</text>
</comment>
<evidence type="ECO:0000313" key="4">
    <source>
        <dbReference type="Proteomes" id="UP000308430"/>
    </source>
</evidence>
<feature type="coiled-coil region" evidence="1">
    <location>
        <begin position="39"/>
        <end position="73"/>
    </location>
</feature>
<feature type="region of interest" description="Disordered" evidence="2">
    <location>
        <begin position="120"/>
        <end position="144"/>
    </location>
</feature>
<evidence type="ECO:0000256" key="2">
    <source>
        <dbReference type="SAM" id="MobiDB-lite"/>
    </source>
</evidence>
<keyword evidence="4" id="KW-1185">Reference proteome</keyword>
<accession>A0A4S4AQ69</accession>
<dbReference type="OrthoDB" id="9987074at2"/>